<gene>
    <name evidence="3" type="primary">g5656</name>
    <name evidence="3" type="ORF">EsDP_00005656</name>
</gene>
<accession>A0ABQ0CVC5</accession>
<evidence type="ECO:0000256" key="2">
    <source>
        <dbReference type="ARBA" id="ARBA00022840"/>
    </source>
</evidence>
<proteinExistence type="predicted"/>
<organism evidence="3 4">
    <name type="scientific">Epichloe bromicola</name>
    <dbReference type="NCBI Taxonomy" id="79588"/>
    <lineage>
        <taxon>Eukaryota</taxon>
        <taxon>Fungi</taxon>
        <taxon>Dikarya</taxon>
        <taxon>Ascomycota</taxon>
        <taxon>Pezizomycotina</taxon>
        <taxon>Sordariomycetes</taxon>
        <taxon>Hypocreomycetidae</taxon>
        <taxon>Hypocreales</taxon>
        <taxon>Clavicipitaceae</taxon>
        <taxon>Epichloe</taxon>
    </lineage>
</organism>
<protein>
    <recommendedName>
        <fullName evidence="5">ABC transporter domain-containing protein</fullName>
    </recommendedName>
</protein>
<name>A0ABQ0CVC5_9HYPO</name>
<dbReference type="InterPro" id="IPR027417">
    <property type="entry name" value="P-loop_NTPase"/>
</dbReference>
<dbReference type="PANTHER" id="PTHR24223:SF399">
    <property type="entry name" value="ABC TRANSPORTER ATNG"/>
    <property type="match status" value="1"/>
</dbReference>
<keyword evidence="4" id="KW-1185">Reference proteome</keyword>
<dbReference type="PANTHER" id="PTHR24223">
    <property type="entry name" value="ATP-BINDING CASSETTE SUB-FAMILY C"/>
    <property type="match status" value="1"/>
</dbReference>
<comment type="caution">
    <text evidence="3">The sequence shown here is derived from an EMBL/GenBank/DDBJ whole genome shotgun (WGS) entry which is preliminary data.</text>
</comment>
<dbReference type="Gene3D" id="3.40.50.300">
    <property type="entry name" value="P-loop containing nucleotide triphosphate hydrolases"/>
    <property type="match status" value="1"/>
</dbReference>
<dbReference type="SUPFAM" id="SSF52540">
    <property type="entry name" value="P-loop containing nucleoside triphosphate hydrolases"/>
    <property type="match status" value="1"/>
</dbReference>
<keyword evidence="1" id="KW-0547">Nucleotide-binding</keyword>
<evidence type="ECO:0008006" key="5">
    <source>
        <dbReference type="Google" id="ProtNLM"/>
    </source>
</evidence>
<keyword evidence="2" id="KW-0067">ATP-binding</keyword>
<evidence type="ECO:0000256" key="1">
    <source>
        <dbReference type="ARBA" id="ARBA00022741"/>
    </source>
</evidence>
<evidence type="ECO:0000313" key="4">
    <source>
        <dbReference type="Proteomes" id="UP001562357"/>
    </source>
</evidence>
<sequence>MEEKWYKAVTAACALDQDYEQLPCGNTSQIGTKGLSLSGGHKQRVSPACALYSRKPVVVIDDVLNGLDW</sequence>
<dbReference type="InterPro" id="IPR050173">
    <property type="entry name" value="ABC_transporter_C-like"/>
</dbReference>
<evidence type="ECO:0000313" key="3">
    <source>
        <dbReference type="EMBL" id="GAB0137388.1"/>
    </source>
</evidence>
<dbReference type="EMBL" id="BAAFGZ010000275">
    <property type="protein sequence ID" value="GAB0137388.1"/>
    <property type="molecule type" value="Genomic_DNA"/>
</dbReference>
<dbReference type="Proteomes" id="UP001562357">
    <property type="component" value="Unassembled WGS sequence"/>
</dbReference>
<reference evidence="4" key="1">
    <citation type="submission" date="2024-06" db="EMBL/GenBank/DDBJ databases">
        <title>Draft Genome Sequences of Epichloe bromicola Strains Isolated from Elymus ciliaris.</title>
        <authorList>
            <consortium name="Epichloe bromicola genome sequencing consortium"/>
            <person name="Miura A."/>
            <person name="Imano S."/>
            <person name="Ashida A."/>
            <person name="Sato I."/>
            <person name="Chiba S."/>
            <person name="Tanaka A."/>
            <person name="Camagna M."/>
            <person name="Takemoto D."/>
        </authorList>
    </citation>
    <scope>NUCLEOTIDE SEQUENCE [LARGE SCALE GENOMIC DNA]</scope>
    <source>
        <strain evidence="4">DP</strain>
    </source>
</reference>